<protein>
    <recommendedName>
        <fullName evidence="3">Elp3/MiaA/NifB-like radical SAM core domain-containing protein</fullName>
    </recommendedName>
</protein>
<reference evidence="1 2" key="1">
    <citation type="submission" date="2016-10" db="EMBL/GenBank/DDBJ databases">
        <authorList>
            <person name="de Groot N.N."/>
        </authorList>
    </citation>
    <scope>NUCLEOTIDE SEQUENCE [LARGE SCALE GENOMIC DNA]</scope>
    <source>
        <strain evidence="1 2">DSM 18978</strain>
    </source>
</reference>
<keyword evidence="2" id="KW-1185">Reference proteome</keyword>
<dbReference type="EMBL" id="FMUS01000013">
    <property type="protein sequence ID" value="SCY70940.1"/>
    <property type="molecule type" value="Genomic_DNA"/>
</dbReference>
<evidence type="ECO:0008006" key="3">
    <source>
        <dbReference type="Google" id="ProtNLM"/>
    </source>
</evidence>
<proteinExistence type="predicted"/>
<dbReference type="STRING" id="1120976.SAMN03080606_02254"/>
<evidence type="ECO:0000313" key="1">
    <source>
        <dbReference type="EMBL" id="SCY70940.1"/>
    </source>
</evidence>
<dbReference type="InterPro" id="IPR058240">
    <property type="entry name" value="rSAM_sf"/>
</dbReference>
<name>A0A1G5I5H4_9FIRM</name>
<accession>A0A1G5I5H4</accession>
<gene>
    <name evidence="1" type="ORF">SAMN03080606_02254</name>
</gene>
<sequence>MFIEDIMNSIWEPLSISYWEECKRAEVMKDEELVKAITNKITSQDSFVYKNEWLHMTSLTTSGCPHKVNNGKFCGCSMCNYFSEDMETLAMMSVIKKRNPALYGKTLRFCFENCRGKNSIPNVFEYVNGHDSLSTEEFPEEAFNELFCKENLFTTKPYKLIFEARASSISIDRLKVFKDKCARNVEIAFGVEVYDQWIRNHWLNKNITNSEIIKAVKMIKECKCQSRANLLMGMPGLTEEQSMKLLMDSIAWLKNLGVDYITLSPLVCKEKTLQSIIFEKLKDNSKIIESKIIGAIEDGSPSIFFIFEAIYKIMGDGDLINKVVFAPVNFMQYFVNKGSYYQTKEEKDICSLITNALNEFDIKRDVNLLLKAKEAISKENSYINYLRNKKQQAGEEKMLDTLCLTGEEIARVLWKDSWEGRAKIFRNEAKEYFTGCWKS</sequence>
<dbReference type="AlphaFoldDB" id="A0A1G5I5H4"/>
<evidence type="ECO:0000313" key="2">
    <source>
        <dbReference type="Proteomes" id="UP000198636"/>
    </source>
</evidence>
<organism evidence="1 2">
    <name type="scientific">Alkaliphilus peptidifermentans DSM 18978</name>
    <dbReference type="NCBI Taxonomy" id="1120976"/>
    <lineage>
        <taxon>Bacteria</taxon>
        <taxon>Bacillati</taxon>
        <taxon>Bacillota</taxon>
        <taxon>Clostridia</taxon>
        <taxon>Peptostreptococcales</taxon>
        <taxon>Natronincolaceae</taxon>
        <taxon>Alkaliphilus</taxon>
    </lineage>
</organism>
<dbReference type="SUPFAM" id="SSF102114">
    <property type="entry name" value="Radical SAM enzymes"/>
    <property type="match status" value="1"/>
</dbReference>
<dbReference type="RefSeq" id="WP_091543354.1">
    <property type="nucleotide sequence ID" value="NZ_FMUS01000013.1"/>
</dbReference>
<dbReference type="Proteomes" id="UP000198636">
    <property type="component" value="Unassembled WGS sequence"/>
</dbReference>